<keyword evidence="3" id="KW-1185">Reference proteome</keyword>
<feature type="transmembrane region" description="Helical" evidence="1">
    <location>
        <begin position="72"/>
        <end position="94"/>
    </location>
</feature>
<evidence type="ECO:0000313" key="2">
    <source>
        <dbReference type="EMBL" id="TQM55238.1"/>
    </source>
</evidence>
<accession>A0A543HA80</accession>
<feature type="transmembrane region" description="Helical" evidence="1">
    <location>
        <begin position="129"/>
        <end position="150"/>
    </location>
</feature>
<dbReference type="EMBL" id="VFPM01000005">
    <property type="protein sequence ID" value="TQM55238.1"/>
    <property type="molecule type" value="Genomic_DNA"/>
</dbReference>
<dbReference type="AlphaFoldDB" id="A0A543HA80"/>
<dbReference type="Proteomes" id="UP000316747">
    <property type="component" value="Unassembled WGS sequence"/>
</dbReference>
<protein>
    <submittedName>
        <fullName evidence="2">Uncharacterized protein</fullName>
    </submittedName>
</protein>
<name>A0A543HA80_9MICO</name>
<feature type="transmembrane region" description="Helical" evidence="1">
    <location>
        <begin position="44"/>
        <end position="65"/>
    </location>
</feature>
<keyword evidence="1" id="KW-0812">Transmembrane</keyword>
<gene>
    <name evidence="2" type="ORF">FBY41_4566</name>
</gene>
<feature type="transmembrane region" description="Helical" evidence="1">
    <location>
        <begin position="12"/>
        <end position="32"/>
    </location>
</feature>
<comment type="caution">
    <text evidence="2">The sequence shown here is derived from an EMBL/GenBank/DDBJ whole genome shotgun (WGS) entry which is preliminary data.</text>
</comment>
<evidence type="ECO:0000256" key="1">
    <source>
        <dbReference type="SAM" id="Phobius"/>
    </source>
</evidence>
<keyword evidence="1" id="KW-0472">Membrane</keyword>
<feature type="transmembrane region" description="Helical" evidence="1">
    <location>
        <begin position="196"/>
        <end position="215"/>
    </location>
</feature>
<proteinExistence type="predicted"/>
<feature type="transmembrane region" description="Helical" evidence="1">
    <location>
        <begin position="157"/>
        <end position="176"/>
    </location>
</feature>
<keyword evidence="1" id="KW-1133">Transmembrane helix</keyword>
<evidence type="ECO:0000313" key="3">
    <source>
        <dbReference type="Proteomes" id="UP000316747"/>
    </source>
</evidence>
<organism evidence="2 3">
    <name type="scientific">Humibacillus xanthopallidus</name>
    <dbReference type="NCBI Taxonomy" id="412689"/>
    <lineage>
        <taxon>Bacteria</taxon>
        <taxon>Bacillati</taxon>
        <taxon>Actinomycetota</taxon>
        <taxon>Actinomycetes</taxon>
        <taxon>Micrococcales</taxon>
        <taxon>Intrasporangiaceae</taxon>
        <taxon>Humibacillus</taxon>
    </lineage>
</organism>
<dbReference type="RefSeq" id="WP_141847450.1">
    <property type="nucleotide sequence ID" value="NZ_VFPM01000005.1"/>
</dbReference>
<sequence length="228" mass="23972">MSPRRPVDDPPRWVSALLVLLALVLGYAYGWVASAIPSPSDPDVFWVANLAAPFVVLPFVVAAWVGCRRASGLPGAVSLGALTGAGMVAGFYGLHRVGRDPSADPGQVETLAGAYARWLSTFVLGRPGGIPWLTIGVVCGCAAGVLAWLWTRRGARWAGLLAVSPLLLEPLARMALGARGIPLAGGYPRLPGNLTIWALEAVVGTLAVWLVVRVPTADRQVGRQRIRG</sequence>
<reference evidence="2 3" key="1">
    <citation type="submission" date="2019-06" db="EMBL/GenBank/DDBJ databases">
        <title>Genome sequencing of plant associated microbes to promote plant fitness in Sorghum bicolor and Oryza sativa.</title>
        <authorList>
            <person name="Coleman-Derr D."/>
        </authorList>
    </citation>
    <scope>NUCLEOTIDE SEQUENCE [LARGE SCALE GENOMIC DNA]</scope>
    <source>
        <strain evidence="2 3">KV-663</strain>
    </source>
</reference>